<dbReference type="InterPro" id="IPR002104">
    <property type="entry name" value="Integrase_catalytic"/>
</dbReference>
<proteinExistence type="predicted"/>
<dbReference type="Gene3D" id="1.10.443.10">
    <property type="entry name" value="Intergrase catalytic core"/>
    <property type="match status" value="1"/>
</dbReference>
<feature type="compositionally biased region" description="Polar residues" evidence="6">
    <location>
        <begin position="1"/>
        <end position="22"/>
    </location>
</feature>
<evidence type="ECO:0000313" key="10">
    <source>
        <dbReference type="Proteomes" id="UP000216446"/>
    </source>
</evidence>
<dbReference type="InterPro" id="IPR004107">
    <property type="entry name" value="Integrase_SAM-like_N"/>
</dbReference>
<dbReference type="PROSITE" id="PS51900">
    <property type="entry name" value="CB"/>
    <property type="match status" value="1"/>
</dbReference>
<sequence length="388" mass="42218">MTNTPRSPASTLVASSARSTDSGPRPGLLLPAPGHAETTARTQARADARPTSLADAVELFIARTRHTRTGSAHTESAYRTDLRAFEAFLNSRRVRYTDVARRDAELFLSRLAGELAPRTVRRRISCVRSFYRHLRAIELVAANPFDALDLPGFDRKSETHKVLSDDEFERVLHLLTADTTEANGAFVEAERGQPRQRAFAALFHAARRRAALTLMGMGGLRTGEVRALAAESIVAKPTGFALTFSGKGSKIRTVPLVGAAYPALSDWLAVRRAVPRATDRVLLTLSGQPVGPKQIRLDCLALGRRVGTRHRLTPHVLRRTFATRALATSGDLRGVQDLLGHATISTTEIYTYVEEEGLRAIVEGAGFGTGRPTPRASARSTGRSALRQ</sequence>
<feature type="domain" description="Core-binding (CB)" evidence="8">
    <location>
        <begin position="51"/>
        <end position="135"/>
    </location>
</feature>
<evidence type="ECO:0000256" key="3">
    <source>
        <dbReference type="ARBA" id="ARBA00023125"/>
    </source>
</evidence>
<dbReference type="PANTHER" id="PTHR30349">
    <property type="entry name" value="PHAGE INTEGRASE-RELATED"/>
    <property type="match status" value="1"/>
</dbReference>
<feature type="compositionally biased region" description="Low complexity" evidence="6">
    <location>
        <begin position="23"/>
        <end position="37"/>
    </location>
</feature>
<keyword evidence="4" id="KW-0233">DNA recombination</keyword>
<keyword evidence="3 5" id="KW-0238">DNA-binding</keyword>
<evidence type="ECO:0000256" key="6">
    <source>
        <dbReference type="SAM" id="MobiDB-lite"/>
    </source>
</evidence>
<evidence type="ECO:0000256" key="1">
    <source>
        <dbReference type="ARBA" id="ARBA00022829"/>
    </source>
</evidence>
<feature type="region of interest" description="Disordered" evidence="6">
    <location>
        <begin position="1"/>
        <end position="37"/>
    </location>
</feature>
<dbReference type="OrthoDB" id="9801717at2"/>
<dbReference type="PROSITE" id="PS51898">
    <property type="entry name" value="TYR_RECOMBINASE"/>
    <property type="match status" value="1"/>
</dbReference>
<dbReference type="InParanoid" id="A0A259TUK9"/>
<gene>
    <name evidence="9" type="ORF">BSZ36_16950</name>
</gene>
<dbReference type="FunCoup" id="A0A259TUK9">
    <property type="interactions" value="41"/>
</dbReference>
<evidence type="ECO:0000256" key="5">
    <source>
        <dbReference type="PROSITE-ProRule" id="PRU01248"/>
    </source>
</evidence>
<reference evidence="9 10" key="1">
    <citation type="submission" date="2016-11" db="EMBL/GenBank/DDBJ databases">
        <title>Study of marine rhodopsin-containing bacteria.</title>
        <authorList>
            <person name="Yoshizawa S."/>
            <person name="Kumagai Y."/>
            <person name="Kogure K."/>
        </authorList>
    </citation>
    <scope>NUCLEOTIDE SEQUENCE [LARGE SCALE GENOMIC DNA]</scope>
    <source>
        <strain evidence="9 10">SG-29</strain>
    </source>
</reference>
<feature type="region of interest" description="Disordered" evidence="6">
    <location>
        <begin position="364"/>
        <end position="388"/>
    </location>
</feature>
<dbReference type="Pfam" id="PF00589">
    <property type="entry name" value="Phage_integrase"/>
    <property type="match status" value="1"/>
</dbReference>
<evidence type="ECO:0008006" key="11">
    <source>
        <dbReference type="Google" id="ProtNLM"/>
    </source>
</evidence>
<dbReference type="GO" id="GO:0003677">
    <property type="term" value="F:DNA binding"/>
    <property type="evidence" value="ECO:0007669"/>
    <property type="project" value="UniProtKB-UniRule"/>
</dbReference>
<dbReference type="GO" id="GO:0007059">
    <property type="term" value="P:chromosome segregation"/>
    <property type="evidence" value="ECO:0007669"/>
    <property type="project" value="UniProtKB-KW"/>
</dbReference>
<evidence type="ECO:0000256" key="2">
    <source>
        <dbReference type="ARBA" id="ARBA00022908"/>
    </source>
</evidence>
<dbReference type="PANTHER" id="PTHR30349:SF81">
    <property type="entry name" value="TYROSINE RECOMBINASE XERC"/>
    <property type="match status" value="1"/>
</dbReference>
<evidence type="ECO:0000256" key="4">
    <source>
        <dbReference type="ARBA" id="ARBA00023172"/>
    </source>
</evidence>
<dbReference type="AlphaFoldDB" id="A0A259TUK9"/>
<evidence type="ECO:0000259" key="7">
    <source>
        <dbReference type="PROSITE" id="PS51898"/>
    </source>
</evidence>
<dbReference type="Proteomes" id="UP000216446">
    <property type="component" value="Unassembled WGS sequence"/>
</dbReference>
<protein>
    <recommendedName>
        <fullName evidence="11">Integrase</fullName>
    </recommendedName>
</protein>
<feature type="domain" description="Tyr recombinase" evidence="7">
    <location>
        <begin position="170"/>
        <end position="363"/>
    </location>
</feature>
<accession>A0A259TUK9</accession>
<organism evidence="9 10">
    <name type="scientific">Rubricoccus marinus</name>
    <dbReference type="NCBI Taxonomy" id="716817"/>
    <lineage>
        <taxon>Bacteria</taxon>
        <taxon>Pseudomonadati</taxon>
        <taxon>Rhodothermota</taxon>
        <taxon>Rhodothermia</taxon>
        <taxon>Rhodothermales</taxon>
        <taxon>Rubricoccaceae</taxon>
        <taxon>Rubricoccus</taxon>
    </lineage>
</organism>
<keyword evidence="2" id="KW-0229">DNA integration</keyword>
<dbReference type="EMBL" id="MQWB01000010">
    <property type="protein sequence ID" value="OZC01376.1"/>
    <property type="molecule type" value="Genomic_DNA"/>
</dbReference>
<dbReference type="RefSeq" id="WP_094551438.1">
    <property type="nucleotide sequence ID" value="NZ_MQWB01000010.1"/>
</dbReference>
<dbReference type="SUPFAM" id="SSF56349">
    <property type="entry name" value="DNA breaking-rejoining enzymes"/>
    <property type="match status" value="1"/>
</dbReference>
<dbReference type="GO" id="GO:0015074">
    <property type="term" value="P:DNA integration"/>
    <property type="evidence" value="ECO:0007669"/>
    <property type="project" value="UniProtKB-KW"/>
</dbReference>
<dbReference type="InterPro" id="IPR010998">
    <property type="entry name" value="Integrase_recombinase_N"/>
</dbReference>
<evidence type="ECO:0000259" key="8">
    <source>
        <dbReference type="PROSITE" id="PS51900"/>
    </source>
</evidence>
<comment type="caution">
    <text evidence="9">The sequence shown here is derived from an EMBL/GenBank/DDBJ whole genome shotgun (WGS) entry which is preliminary data.</text>
</comment>
<evidence type="ECO:0000313" key="9">
    <source>
        <dbReference type="EMBL" id="OZC01376.1"/>
    </source>
</evidence>
<feature type="compositionally biased region" description="Polar residues" evidence="6">
    <location>
        <begin position="378"/>
        <end position="388"/>
    </location>
</feature>
<dbReference type="InterPro" id="IPR013762">
    <property type="entry name" value="Integrase-like_cat_sf"/>
</dbReference>
<dbReference type="Gene3D" id="1.10.150.130">
    <property type="match status" value="1"/>
</dbReference>
<dbReference type="Pfam" id="PF02899">
    <property type="entry name" value="Phage_int_SAM_1"/>
    <property type="match status" value="1"/>
</dbReference>
<dbReference type="InterPro" id="IPR050090">
    <property type="entry name" value="Tyrosine_recombinase_XerCD"/>
</dbReference>
<dbReference type="InterPro" id="IPR011010">
    <property type="entry name" value="DNA_brk_join_enz"/>
</dbReference>
<dbReference type="InterPro" id="IPR044068">
    <property type="entry name" value="CB"/>
</dbReference>
<name>A0A259TUK9_9BACT</name>
<keyword evidence="10" id="KW-1185">Reference proteome</keyword>
<dbReference type="GO" id="GO:0006310">
    <property type="term" value="P:DNA recombination"/>
    <property type="evidence" value="ECO:0007669"/>
    <property type="project" value="UniProtKB-KW"/>
</dbReference>
<keyword evidence="1" id="KW-0159">Chromosome partition</keyword>